<keyword evidence="5 6" id="KW-0496">Mitochondrion</keyword>
<keyword evidence="4 6" id="KW-0809">Transit peptide</keyword>
<evidence type="ECO:0000256" key="2">
    <source>
        <dbReference type="ARBA" id="ARBA00008176"/>
    </source>
</evidence>
<dbReference type="OrthoDB" id="4064791at2759"/>
<comment type="similarity">
    <text evidence="2 6">Belongs to the AEP1 family.</text>
</comment>
<evidence type="ECO:0000256" key="1">
    <source>
        <dbReference type="ARBA" id="ARBA00004173"/>
    </source>
</evidence>
<dbReference type="AlphaFoldDB" id="A0A7H9HQR7"/>
<organism evidence="7 8">
    <name type="scientific">Torulaspora globosa</name>
    <dbReference type="NCBI Taxonomy" id="48254"/>
    <lineage>
        <taxon>Eukaryota</taxon>
        <taxon>Fungi</taxon>
        <taxon>Dikarya</taxon>
        <taxon>Ascomycota</taxon>
        <taxon>Saccharomycotina</taxon>
        <taxon>Saccharomycetes</taxon>
        <taxon>Saccharomycetales</taxon>
        <taxon>Saccharomycetaceae</taxon>
        <taxon>Torulaspora</taxon>
    </lineage>
</organism>
<evidence type="ECO:0000256" key="4">
    <source>
        <dbReference type="ARBA" id="ARBA00022946"/>
    </source>
</evidence>
<protein>
    <recommendedName>
        <fullName evidence="6">ATPase expression protein 1</fullName>
    </recommendedName>
</protein>
<sequence length="582" mass="66000">MKSCRLYSTCKVRGIPRNPLKHRIGVKQGVPLSVPSPSHIVHPFYVPSTTEEIIACSTETFPALLDGKPIVPSLVNDTSAGSYHLEMSSLRFKCVRGVANWLADLSTVANSSSQVDYRALNQQMTDLPLKPSKLSRIKHPLISTLRELFAIEKSQQINPATLNAIIEQFINDKDLGVFSEDIYLYLLQHHVNSTDKILTIIESIKLHLATTIDQLKVVEQLVLHLLVSLKRNKLTITANLMTSFDDLLDAINKRFHVQNCTTQFQPLVCEQILEYYIKVGNLNESKRIISELIARKFLPAESTIVDYLKSTNDQLNLDKTPKGYLRAFALVSDLRPAFERARNPLTFTYLIPLCRHMSEVTSLLTMIKNCENVKEILDVNLIPFIHKIIHIKDEPSVRSANLCSLYRMASPFYGDKLPEKYSKAFLLSFADLQNYAMMATIMKKDAIVISSDLFKMILSKLEKRPVKHNSSSIEGSDLFKVDLFRSFMLSFYFSFTLKAKLQLISQVKTKLILVTILKAEMTQTENLDLDVIRKILVHGLSNDLLSDVPACVWDKFTANPELNSILQESEKVTAQMRSMKTT</sequence>
<evidence type="ECO:0000313" key="8">
    <source>
        <dbReference type="Proteomes" id="UP000510647"/>
    </source>
</evidence>
<dbReference type="InterPro" id="IPR031467">
    <property type="entry name" value="Aep1"/>
</dbReference>
<evidence type="ECO:0000256" key="6">
    <source>
        <dbReference type="RuleBase" id="RU362136"/>
    </source>
</evidence>
<reference evidence="7 8" key="1">
    <citation type="submission" date="2020-06" db="EMBL/GenBank/DDBJ databases">
        <title>The yeast mating-type switching endonuclease HO is a domesticated member of an unorthodox homing genetic element family.</title>
        <authorList>
            <person name="Coughlan A.Y."/>
            <person name="Lombardi L."/>
            <person name="Braun-Galleani S."/>
            <person name="Martos A.R."/>
            <person name="Galeote V."/>
            <person name="Bigey F."/>
            <person name="Dequin S."/>
            <person name="Byrne K.P."/>
            <person name="Wolfe K.H."/>
        </authorList>
    </citation>
    <scope>NUCLEOTIDE SEQUENCE [LARGE SCALE GENOMIC DNA]</scope>
    <source>
        <strain evidence="7 8">CBS2947</strain>
    </source>
</reference>
<dbReference type="EMBL" id="CP059270">
    <property type="protein sequence ID" value="QLQ80114.1"/>
    <property type="molecule type" value="Genomic_DNA"/>
</dbReference>
<evidence type="ECO:0000313" key="7">
    <source>
        <dbReference type="EMBL" id="QLQ80114.1"/>
    </source>
</evidence>
<dbReference type="Proteomes" id="UP000510647">
    <property type="component" value="Chromosome 4"/>
</dbReference>
<dbReference type="GO" id="GO:0005739">
    <property type="term" value="C:mitochondrion"/>
    <property type="evidence" value="ECO:0007669"/>
    <property type="project" value="UniProtKB-SubCell"/>
</dbReference>
<dbReference type="Pfam" id="PF17049">
    <property type="entry name" value="AEP1"/>
    <property type="match status" value="1"/>
</dbReference>
<proteinExistence type="inferred from homology"/>
<comment type="subcellular location">
    <subcellularLocation>
        <location evidence="1 6">Mitochondrion</location>
    </subcellularLocation>
</comment>
<accession>A0A7H9HQR7</accession>
<keyword evidence="3 6" id="KW-0810">Translation regulation</keyword>
<dbReference type="GO" id="GO:0045182">
    <property type="term" value="F:translation regulator activity"/>
    <property type="evidence" value="ECO:0007669"/>
    <property type="project" value="InterPro"/>
</dbReference>
<comment type="function">
    <text evidence="6">Required for translation of the mitochondrial OLI1 transcript encoding subunit 9 of mitochondrial ATP synthase.</text>
</comment>
<name>A0A7H9HQR7_9SACH</name>
<evidence type="ECO:0000256" key="3">
    <source>
        <dbReference type="ARBA" id="ARBA00022845"/>
    </source>
</evidence>
<keyword evidence="8" id="KW-1185">Reference proteome</keyword>
<evidence type="ECO:0000256" key="5">
    <source>
        <dbReference type="ARBA" id="ARBA00023128"/>
    </source>
</evidence>
<gene>
    <name evidence="7" type="ORF">HG537_0D01140</name>
</gene>